<dbReference type="RefSeq" id="WP_133699458.1">
    <property type="nucleotide sequence ID" value="NZ_SNXS01000001.1"/>
</dbReference>
<keyword evidence="3" id="KW-1185">Reference proteome</keyword>
<protein>
    <submittedName>
        <fullName evidence="2">Uncharacterized protein (TIGR02449 family)</fullName>
    </submittedName>
</protein>
<dbReference type="Proteomes" id="UP000295361">
    <property type="component" value="Unassembled WGS sequence"/>
</dbReference>
<comment type="caution">
    <text evidence="2">The sequence shown here is derived from an EMBL/GenBank/DDBJ whole genome shotgun (WGS) entry which is preliminary data.</text>
</comment>
<name>A0A4R6QTW6_9BURK</name>
<feature type="coiled-coil region" evidence="1">
    <location>
        <begin position="4"/>
        <end position="59"/>
    </location>
</feature>
<dbReference type="InParanoid" id="A0A4R6QTW6"/>
<sequence length="72" mass="8294">MPTLNDLTERVERLLLRHDELKRTNELLRNELASVNHERDNLKSRLAAARARIDALLERLPVEPVDDGKVGQ</sequence>
<evidence type="ECO:0000313" key="3">
    <source>
        <dbReference type="Proteomes" id="UP000295361"/>
    </source>
</evidence>
<gene>
    <name evidence="2" type="ORF">DES47_101926</name>
</gene>
<dbReference type="AlphaFoldDB" id="A0A4R6QTW6"/>
<accession>A0A4R6QTW6</accession>
<reference evidence="2 3" key="1">
    <citation type="submission" date="2019-03" db="EMBL/GenBank/DDBJ databases">
        <title>Genomic Encyclopedia of Type Strains, Phase IV (KMG-IV): sequencing the most valuable type-strain genomes for metagenomic binning, comparative biology and taxonomic classification.</title>
        <authorList>
            <person name="Goeker M."/>
        </authorList>
    </citation>
    <scope>NUCLEOTIDE SEQUENCE [LARGE SCALE GENOMIC DNA]</scope>
    <source>
        <strain evidence="2 3">DSM 16998</strain>
    </source>
</reference>
<organism evidence="2 3">
    <name type="scientific">Roseateles toxinivorans</name>
    <dbReference type="NCBI Taxonomy" id="270368"/>
    <lineage>
        <taxon>Bacteria</taxon>
        <taxon>Pseudomonadati</taxon>
        <taxon>Pseudomonadota</taxon>
        <taxon>Betaproteobacteria</taxon>
        <taxon>Burkholderiales</taxon>
        <taxon>Sphaerotilaceae</taxon>
        <taxon>Roseateles</taxon>
    </lineage>
</organism>
<dbReference type="OrthoDB" id="8688831at2"/>
<keyword evidence="1" id="KW-0175">Coiled coil</keyword>
<dbReference type="EMBL" id="SNXS01000001">
    <property type="protein sequence ID" value="TDP74857.1"/>
    <property type="molecule type" value="Genomic_DNA"/>
</dbReference>
<evidence type="ECO:0000313" key="2">
    <source>
        <dbReference type="EMBL" id="TDP74857.1"/>
    </source>
</evidence>
<evidence type="ECO:0000256" key="1">
    <source>
        <dbReference type="SAM" id="Coils"/>
    </source>
</evidence>
<proteinExistence type="predicted"/>